<organism evidence="1">
    <name type="scientific">Thermogemmatispora argillosa</name>
    <dbReference type="NCBI Taxonomy" id="2045280"/>
    <lineage>
        <taxon>Bacteria</taxon>
        <taxon>Bacillati</taxon>
        <taxon>Chloroflexota</taxon>
        <taxon>Ktedonobacteria</taxon>
        <taxon>Thermogemmatisporales</taxon>
        <taxon>Thermogemmatisporaceae</taxon>
        <taxon>Thermogemmatispora</taxon>
    </lineage>
</organism>
<sequence>MILDMVHERWGHGLQAIKSAQKAAEEESNRVGIAAKSIHSDDDALLRVLEVFQAA</sequence>
<evidence type="ECO:0000313" key="1">
    <source>
        <dbReference type="EMBL" id="BBH94191.1"/>
    </source>
</evidence>
<gene>
    <name evidence="1" type="ORF">KTA_23900</name>
</gene>
<reference evidence="1" key="1">
    <citation type="submission" date="2018-12" db="EMBL/GenBank/DDBJ databases">
        <title>Novel natural products biosynthetic potential of the class Ktedonobacteria.</title>
        <authorList>
            <person name="Zheng Y."/>
            <person name="Saitou A."/>
            <person name="Wang C.M."/>
            <person name="Toyoda A."/>
            <person name="Minakuchi Y."/>
            <person name="Sekiguchi Y."/>
            <person name="Ueda K."/>
            <person name="Takano H."/>
            <person name="Sakai Y."/>
            <person name="Yokota A."/>
            <person name="Yabe S."/>
        </authorList>
    </citation>
    <scope>NUCLEOTIDE SEQUENCE</scope>
    <source>
        <strain evidence="1">A3-2</strain>
    </source>
</reference>
<name>A0A455T4S2_9CHLR</name>
<dbReference type="EMBL" id="AP019377">
    <property type="protein sequence ID" value="BBH94191.1"/>
    <property type="molecule type" value="Genomic_DNA"/>
</dbReference>
<proteinExistence type="predicted"/>
<accession>A0A455T4S2</accession>
<protein>
    <submittedName>
        <fullName evidence="1">Uncharacterized protein</fullName>
    </submittedName>
</protein>
<dbReference type="AlphaFoldDB" id="A0A455T4S2"/>